<dbReference type="SUPFAM" id="SSF103612">
    <property type="entry name" value="SBT domain"/>
    <property type="match status" value="1"/>
</dbReference>
<keyword evidence="6" id="KW-0238">DNA-binding</keyword>
<keyword evidence="12" id="KW-1133">Transmembrane helix</keyword>
<evidence type="ECO:0000256" key="9">
    <source>
        <dbReference type="ARBA" id="ARBA00056472"/>
    </source>
</evidence>
<evidence type="ECO:0000256" key="12">
    <source>
        <dbReference type="SAM" id="Phobius"/>
    </source>
</evidence>
<evidence type="ECO:0000259" key="13">
    <source>
        <dbReference type="PROSITE" id="PS51141"/>
    </source>
</evidence>
<keyword evidence="2" id="KW-0479">Metal-binding</keyword>
<comment type="caution">
    <text evidence="14">The sequence shown here is derived from an EMBL/GenBank/DDBJ whole genome shotgun (WGS) entry which is preliminary data.</text>
</comment>
<keyword evidence="5" id="KW-0805">Transcription regulation</keyword>
<comment type="function">
    <text evidence="9">Probable transcriptional factor. Binds to the promoter of the SQUAMOSA gene.</text>
</comment>
<reference evidence="15" key="1">
    <citation type="submission" date="2024-07" db="EMBL/GenBank/DDBJ databases">
        <title>Two chromosome-level genome assemblies of Korean endemic species Abeliophyllum distichum and Forsythia ovata (Oleaceae).</title>
        <authorList>
            <person name="Jang H."/>
        </authorList>
    </citation>
    <scope>NUCLEOTIDE SEQUENCE [LARGE SCALE GENOMIC DNA]</scope>
</reference>
<protein>
    <submittedName>
        <fullName evidence="14">Squamosa promoter-binding-like protein 1</fullName>
    </submittedName>
</protein>
<dbReference type="Pfam" id="PF03110">
    <property type="entry name" value="SBP"/>
    <property type="match status" value="1"/>
</dbReference>
<dbReference type="GO" id="GO:0008270">
    <property type="term" value="F:zinc ion binding"/>
    <property type="evidence" value="ECO:0007669"/>
    <property type="project" value="UniProtKB-KW"/>
</dbReference>
<gene>
    <name evidence="14" type="ORF">Fot_52411</name>
</gene>
<feature type="region of interest" description="Disordered" evidence="11">
    <location>
        <begin position="216"/>
        <end position="237"/>
    </location>
</feature>
<evidence type="ECO:0000256" key="8">
    <source>
        <dbReference type="ARBA" id="ARBA00023242"/>
    </source>
</evidence>
<evidence type="ECO:0000256" key="10">
    <source>
        <dbReference type="PROSITE-ProRule" id="PRU00470"/>
    </source>
</evidence>
<evidence type="ECO:0000256" key="7">
    <source>
        <dbReference type="ARBA" id="ARBA00023163"/>
    </source>
</evidence>
<accession>A0ABD1PKN0</accession>
<feature type="region of interest" description="Disordered" evidence="11">
    <location>
        <begin position="412"/>
        <end position="444"/>
    </location>
</feature>
<dbReference type="PANTHER" id="PTHR31251:SF86">
    <property type="entry name" value="SQUAMOSA PROMOTER-BINDING-LIKE PROTEIN 1"/>
    <property type="match status" value="1"/>
</dbReference>
<dbReference type="EMBL" id="JBFOLJ010000018">
    <property type="protein sequence ID" value="KAL2464455.1"/>
    <property type="molecule type" value="Genomic_DNA"/>
</dbReference>
<keyword evidence="7" id="KW-0804">Transcription</keyword>
<name>A0ABD1PKN0_9LAMI</name>
<evidence type="ECO:0000256" key="2">
    <source>
        <dbReference type="ARBA" id="ARBA00022723"/>
    </source>
</evidence>
<keyword evidence="3 10" id="KW-0863">Zinc-finger</keyword>
<dbReference type="GO" id="GO:0005634">
    <property type="term" value="C:nucleus"/>
    <property type="evidence" value="ECO:0007669"/>
    <property type="project" value="UniProtKB-SubCell"/>
</dbReference>
<dbReference type="PROSITE" id="PS51141">
    <property type="entry name" value="ZF_SBP"/>
    <property type="match status" value="1"/>
</dbReference>
<feature type="transmembrane region" description="Helical" evidence="12">
    <location>
        <begin position="960"/>
        <end position="982"/>
    </location>
</feature>
<proteinExistence type="predicted"/>
<evidence type="ECO:0000256" key="5">
    <source>
        <dbReference type="ARBA" id="ARBA00023015"/>
    </source>
</evidence>
<evidence type="ECO:0000313" key="14">
    <source>
        <dbReference type="EMBL" id="KAL2464455.1"/>
    </source>
</evidence>
<dbReference type="InterPro" id="IPR036893">
    <property type="entry name" value="SBP_sf"/>
</dbReference>
<feature type="domain" description="SBP-type" evidence="13">
    <location>
        <begin position="149"/>
        <end position="226"/>
    </location>
</feature>
<dbReference type="SUPFAM" id="SSF48403">
    <property type="entry name" value="Ankyrin repeat"/>
    <property type="match status" value="1"/>
</dbReference>
<feature type="compositionally biased region" description="Low complexity" evidence="11">
    <location>
        <begin position="421"/>
        <end position="443"/>
    </location>
</feature>
<dbReference type="InterPro" id="IPR036770">
    <property type="entry name" value="Ankyrin_rpt-contain_sf"/>
</dbReference>
<evidence type="ECO:0000313" key="15">
    <source>
        <dbReference type="Proteomes" id="UP001604277"/>
    </source>
</evidence>
<dbReference type="InterPro" id="IPR044817">
    <property type="entry name" value="SBP-like"/>
</dbReference>
<evidence type="ECO:0000256" key="1">
    <source>
        <dbReference type="ARBA" id="ARBA00004123"/>
    </source>
</evidence>
<keyword evidence="15" id="KW-1185">Reference proteome</keyword>
<feature type="compositionally biased region" description="Basic residues" evidence="11">
    <location>
        <begin position="216"/>
        <end position="226"/>
    </location>
</feature>
<dbReference type="Proteomes" id="UP001604277">
    <property type="component" value="Unassembled WGS sequence"/>
</dbReference>
<dbReference type="Gene3D" id="1.25.40.20">
    <property type="entry name" value="Ankyrin repeat-containing domain"/>
    <property type="match status" value="1"/>
</dbReference>
<dbReference type="PANTHER" id="PTHR31251">
    <property type="entry name" value="SQUAMOSA PROMOTER-BINDING-LIKE PROTEIN 4"/>
    <property type="match status" value="1"/>
</dbReference>
<organism evidence="14 15">
    <name type="scientific">Forsythia ovata</name>
    <dbReference type="NCBI Taxonomy" id="205694"/>
    <lineage>
        <taxon>Eukaryota</taxon>
        <taxon>Viridiplantae</taxon>
        <taxon>Streptophyta</taxon>
        <taxon>Embryophyta</taxon>
        <taxon>Tracheophyta</taxon>
        <taxon>Spermatophyta</taxon>
        <taxon>Magnoliopsida</taxon>
        <taxon>eudicotyledons</taxon>
        <taxon>Gunneridae</taxon>
        <taxon>Pentapetalae</taxon>
        <taxon>asterids</taxon>
        <taxon>lamiids</taxon>
        <taxon>Lamiales</taxon>
        <taxon>Oleaceae</taxon>
        <taxon>Forsythieae</taxon>
        <taxon>Forsythia</taxon>
    </lineage>
</organism>
<dbReference type="InterPro" id="IPR004333">
    <property type="entry name" value="SBP_dom"/>
</dbReference>
<keyword evidence="12" id="KW-0472">Membrane</keyword>
<evidence type="ECO:0000256" key="11">
    <source>
        <dbReference type="SAM" id="MobiDB-lite"/>
    </source>
</evidence>
<dbReference type="Pfam" id="PF26102">
    <property type="entry name" value="Ig_SPL7"/>
    <property type="match status" value="1"/>
</dbReference>
<comment type="subcellular location">
    <subcellularLocation>
        <location evidence="1">Nucleus</location>
    </subcellularLocation>
</comment>
<dbReference type="GO" id="GO:0003677">
    <property type="term" value="F:DNA binding"/>
    <property type="evidence" value="ECO:0007669"/>
    <property type="project" value="UniProtKB-KW"/>
</dbReference>
<keyword evidence="8" id="KW-0539">Nucleus</keyword>
<dbReference type="FunFam" id="4.10.1100.10:FF:000001">
    <property type="entry name" value="Squamosa promoter-binding-like protein 14"/>
    <property type="match status" value="1"/>
</dbReference>
<evidence type="ECO:0000256" key="3">
    <source>
        <dbReference type="ARBA" id="ARBA00022771"/>
    </source>
</evidence>
<keyword evidence="12" id="KW-0812">Transmembrane</keyword>
<evidence type="ECO:0000256" key="4">
    <source>
        <dbReference type="ARBA" id="ARBA00022833"/>
    </source>
</evidence>
<dbReference type="AlphaFoldDB" id="A0ABD1PKN0"/>
<evidence type="ECO:0000256" key="6">
    <source>
        <dbReference type="ARBA" id="ARBA00023125"/>
    </source>
</evidence>
<keyword evidence="4" id="KW-0862">Zinc</keyword>
<dbReference type="Gene3D" id="4.10.1100.10">
    <property type="entry name" value="Transcription factor, SBP-box domain"/>
    <property type="match status" value="1"/>
</dbReference>
<sequence>METKFGKKTNLFYGPVVSDLKAVGKKRMEWDLNDWKWDGDLFTASPLNSVADCRSGQLFPVGPDVRANNSGASDGGDEMMLGNERRKRELEKRRRVIDVENGEVNDESGSLNLNLGGLVYPITQRDGDVDKWEVKSGKKTKIAGALSNGAVCQVEDCRADLSNAKEYHRRHKVCDVHSKATKALVGNVMQRFCQQCSRFHVLQEFDEGKRSCRRRLAGHNKRRRKTHPENVANGASVNDERGSNYLLISILRILSNLQSSSDQTKDQDLLPHLLRNLASLAGPINERNPSGSPRFQDMKNAGISVPTAEKDPPLPVGQCMKIPVSGVGENGMLTNNAQDGVVQKASDLLFPWKESNSTEANASDTLVGRSKPNTFDLNNVYDDSQDRMENLLDPVATQNIVNIASGGPSCLYTDPHTSIAPQNSGNSGSTSTQSPSTSSGETQSRTDRIVFKLFGKDPSEIPLVLRKQILDWLSHSPSDIESYIRPGCIILTIYLRMDKTTWEELYCDLSSSLRRLVDSSTDSFWRTGWIYTRVRHRVAFVYNGQVVLDTLLPLKNHRSCRVSSIKPIAVPVSEDVQFLVKGFNLSLSTARLLCALEGKYLVQESCANVTGEANSLIEHDEMQSLSFPCIIPSFTGRGFIEVEDHGLSSSFFPFIVAEKDVCSEICTLERIIEASEVANGVKGDTDKLDARNQALDFVHEMGWLLHKIHLKFRLGETNANMDLFPFRRFRWLLEFSIDHDWCAVVRKLLGILFGGNVDAGQHASVVLALMDIGLLHRAVRRNCRAMVELLLRYHQDEFPNRSGSEHKEHDEGCNIFKPDAVGPGGLTPLHIAASLDSCENVLDALTEDPGLVGIEAWKGARDSTGLTPYDYACFRGHFSYIHIVQRKINKKAGNGHVVDIPGTLLDGSIKHKVPNNAEKSAKSAATFESEMGVGRANERHCRQCEQKLRYGSPSRSSLAIYRPAMLSMVAIAAVCVCVALLFKSSPKVLYVFQPFRWEQLKYGSS</sequence>